<dbReference type="CDD" id="cd09272">
    <property type="entry name" value="RNase_HI_RT_Ty1"/>
    <property type="match status" value="1"/>
</dbReference>
<dbReference type="PANTHER" id="PTHR11439:SF524">
    <property type="entry name" value="RNA-DIRECTED DNA POLYMERASE, PROTEIN KINASE RLK-PELLE-DLSV FAMILY"/>
    <property type="match status" value="1"/>
</dbReference>
<dbReference type="SUPFAM" id="SSF56672">
    <property type="entry name" value="DNA/RNA polymerases"/>
    <property type="match status" value="1"/>
</dbReference>
<evidence type="ECO:0000259" key="1">
    <source>
        <dbReference type="Pfam" id="PF07727"/>
    </source>
</evidence>
<accession>A0AAQ3UI98</accession>
<dbReference type="Proteomes" id="UP001341281">
    <property type="component" value="Chromosome 09"/>
</dbReference>
<dbReference type="PANTHER" id="PTHR11439">
    <property type="entry name" value="GAG-POL-RELATED RETROTRANSPOSON"/>
    <property type="match status" value="1"/>
</dbReference>
<dbReference type="EMBL" id="CP144753">
    <property type="protein sequence ID" value="WVZ93123.1"/>
    <property type="molecule type" value="Genomic_DNA"/>
</dbReference>
<keyword evidence="3" id="KW-1185">Reference proteome</keyword>
<protein>
    <recommendedName>
        <fullName evidence="1">Reverse transcriptase Ty1/copia-type domain-containing protein</fullName>
    </recommendedName>
</protein>
<dbReference type="AlphaFoldDB" id="A0AAQ3UI98"/>
<evidence type="ECO:0000313" key="3">
    <source>
        <dbReference type="Proteomes" id="UP001341281"/>
    </source>
</evidence>
<dbReference type="InterPro" id="IPR043502">
    <property type="entry name" value="DNA/RNA_pol_sf"/>
</dbReference>
<proteinExistence type="predicted"/>
<name>A0AAQ3UI98_PASNO</name>
<sequence length="362" mass="40716">MEEEYTALLANQTWDLVPPPPGGNVVTGKWIWTHKRRADGTLDRYKARWVLRGFTQRPGVDYDETFSPVEKPATVRTVLSLALSRSWPVHQLDVKNAFLHGTLTETVYYSQPAGFVDPTRPDMVCRLNKSLYGLKQATRAWYSRFATFLVTLGFTEAKSDTSLFIYRHGDEMAYLLLYVDDIVLTASSPSLLQRIITSLQQEFAMKDLGVLHHFLGVTAKLSEDAGPPVADPTAYRSLVGALQYLTFTRPDITYAVQQVCLHMHDPREPHLTALKRLLRYLRGTVDYGLFLHRSSSAALVVYTDVDWVGCPDTRRSTSGYAVFLGGNLVSWSSKQQPVVSRSSAEAEYRAVANGVAEAFWLR</sequence>
<organism evidence="2 3">
    <name type="scientific">Paspalum notatum var. saurae</name>
    <dbReference type="NCBI Taxonomy" id="547442"/>
    <lineage>
        <taxon>Eukaryota</taxon>
        <taxon>Viridiplantae</taxon>
        <taxon>Streptophyta</taxon>
        <taxon>Embryophyta</taxon>
        <taxon>Tracheophyta</taxon>
        <taxon>Spermatophyta</taxon>
        <taxon>Magnoliopsida</taxon>
        <taxon>Liliopsida</taxon>
        <taxon>Poales</taxon>
        <taxon>Poaceae</taxon>
        <taxon>PACMAD clade</taxon>
        <taxon>Panicoideae</taxon>
        <taxon>Andropogonodae</taxon>
        <taxon>Paspaleae</taxon>
        <taxon>Paspalinae</taxon>
        <taxon>Paspalum</taxon>
    </lineage>
</organism>
<feature type="domain" description="Reverse transcriptase Ty1/copia-type" evidence="1">
    <location>
        <begin position="11"/>
        <end position="218"/>
    </location>
</feature>
<gene>
    <name evidence="2" type="ORF">U9M48_039129</name>
</gene>
<dbReference type="Pfam" id="PF07727">
    <property type="entry name" value="RVT_2"/>
    <property type="match status" value="1"/>
</dbReference>
<dbReference type="InterPro" id="IPR013103">
    <property type="entry name" value="RVT_2"/>
</dbReference>
<evidence type="ECO:0000313" key="2">
    <source>
        <dbReference type="EMBL" id="WVZ93123.1"/>
    </source>
</evidence>
<reference evidence="2 3" key="1">
    <citation type="submission" date="2024-02" db="EMBL/GenBank/DDBJ databases">
        <title>High-quality chromosome-scale genome assembly of Pensacola bahiagrass (Paspalum notatum Flugge var. saurae).</title>
        <authorList>
            <person name="Vega J.M."/>
            <person name="Podio M."/>
            <person name="Orjuela J."/>
            <person name="Siena L.A."/>
            <person name="Pessino S.C."/>
            <person name="Combes M.C."/>
            <person name="Mariac C."/>
            <person name="Albertini E."/>
            <person name="Pupilli F."/>
            <person name="Ortiz J.P.A."/>
            <person name="Leblanc O."/>
        </authorList>
    </citation>
    <scope>NUCLEOTIDE SEQUENCE [LARGE SCALE GENOMIC DNA]</scope>
    <source>
        <strain evidence="2">R1</strain>
        <tissue evidence="2">Leaf</tissue>
    </source>
</reference>